<keyword evidence="3" id="KW-1185">Reference proteome</keyword>
<feature type="region of interest" description="Disordered" evidence="1">
    <location>
        <begin position="438"/>
        <end position="461"/>
    </location>
</feature>
<protein>
    <submittedName>
        <fullName evidence="2">Uncharacterized protein</fullName>
    </submittedName>
</protein>
<reference evidence="2 3" key="1">
    <citation type="journal article" date="2014" name="Nat. Genet.">
        <title>Genome and transcriptome of the porcine whipworm Trichuris suis.</title>
        <authorList>
            <person name="Jex A.R."/>
            <person name="Nejsum P."/>
            <person name="Schwarz E.M."/>
            <person name="Hu L."/>
            <person name="Young N.D."/>
            <person name="Hall R.S."/>
            <person name="Korhonen P.K."/>
            <person name="Liao S."/>
            <person name="Thamsborg S."/>
            <person name="Xia J."/>
            <person name="Xu P."/>
            <person name="Wang S."/>
            <person name="Scheerlinck J.P."/>
            <person name="Hofmann A."/>
            <person name="Sternberg P.W."/>
            <person name="Wang J."/>
            <person name="Gasser R.B."/>
        </authorList>
    </citation>
    <scope>NUCLEOTIDE SEQUENCE [LARGE SCALE GENOMIC DNA]</scope>
    <source>
        <strain evidence="2">DCEP-RM93M</strain>
    </source>
</reference>
<evidence type="ECO:0000313" key="3">
    <source>
        <dbReference type="Proteomes" id="UP000030764"/>
    </source>
</evidence>
<dbReference type="EMBL" id="KL363311">
    <property type="protein sequence ID" value="KFD47891.1"/>
    <property type="molecule type" value="Genomic_DNA"/>
</dbReference>
<accession>A0A085LSE5</accession>
<evidence type="ECO:0000313" key="2">
    <source>
        <dbReference type="EMBL" id="KFD47891.1"/>
    </source>
</evidence>
<organism evidence="2 3">
    <name type="scientific">Trichuris suis</name>
    <name type="common">pig whipworm</name>
    <dbReference type="NCBI Taxonomy" id="68888"/>
    <lineage>
        <taxon>Eukaryota</taxon>
        <taxon>Metazoa</taxon>
        <taxon>Ecdysozoa</taxon>
        <taxon>Nematoda</taxon>
        <taxon>Enoplea</taxon>
        <taxon>Dorylaimia</taxon>
        <taxon>Trichinellida</taxon>
        <taxon>Trichuridae</taxon>
        <taxon>Trichuris</taxon>
    </lineage>
</organism>
<dbReference type="Proteomes" id="UP000030764">
    <property type="component" value="Unassembled WGS sequence"/>
</dbReference>
<evidence type="ECO:0000256" key="1">
    <source>
        <dbReference type="SAM" id="MobiDB-lite"/>
    </source>
</evidence>
<proteinExistence type="predicted"/>
<gene>
    <name evidence="2" type="ORF">M513_11244</name>
</gene>
<sequence>MSNWFKAKVLAYILKVGSPQSTLVSLRCSAHVITVSAIMDSEAKLNEQSKGLVEISPVSDEWSYKTLKKLYHRCSHLTKQIAHVAPTLKNIVSQSKELSAKLNDTCESCERFSETLDHIEQCFAEAREARNLVTTEISKIKAQLSWFQRQLQLMSSKLAVSVSDLMVKDQKECRAYANHLKSIYKSEYKQYFSHKKVMHRKAAGVKRIVGSANKRAHLKCYAMKCLCKTSTFTKEQLLDSTLYFREAVGHLKQCQSDQAMLIVSRLQVITETLSLLLSDGAMHFSLNGERVASPAGVSMALNGVESTNGPYGSVSGVAHLPLYSLTYGESTRKKHTGIKSEEQSGICEGACARIKLLSIVEVSRKRKKIARDEGGSCETETYASKGETENKMLHNESAPKTTNDLTTKCPSMSSTKTLSFDDACASLTTGLHHINESVETEGKHPENEDEATDNEGSQQKTLQSEWKIGLCEIDSAQIRSLTGQLNSVVLSPADNREELTATSTMRFFPTSDSENQEMRTTDSSELAAQYTNQMPNSRVAALVQLFENLK</sequence>
<name>A0A085LSE5_9BILA</name>
<dbReference type="AlphaFoldDB" id="A0A085LSE5"/>